<feature type="region of interest" description="Disordered" evidence="1">
    <location>
        <begin position="57"/>
        <end position="107"/>
    </location>
</feature>
<dbReference type="PANTHER" id="PTHR46579">
    <property type="entry name" value="F5/8 TYPE C DOMAIN-CONTAINING PROTEIN-RELATED"/>
    <property type="match status" value="1"/>
</dbReference>
<gene>
    <name evidence="2" type="ORF">RCL2_002947800</name>
</gene>
<accession>A0A8H3R504</accession>
<organism evidence="2 3">
    <name type="scientific">Rhizophagus clarus</name>
    <dbReference type="NCBI Taxonomy" id="94130"/>
    <lineage>
        <taxon>Eukaryota</taxon>
        <taxon>Fungi</taxon>
        <taxon>Fungi incertae sedis</taxon>
        <taxon>Mucoromycota</taxon>
        <taxon>Glomeromycotina</taxon>
        <taxon>Glomeromycetes</taxon>
        <taxon>Glomerales</taxon>
        <taxon>Glomeraceae</taxon>
        <taxon>Rhizophagus</taxon>
    </lineage>
</organism>
<dbReference type="EMBL" id="BLAL01000319">
    <property type="protein sequence ID" value="GET03133.1"/>
    <property type="molecule type" value="Genomic_DNA"/>
</dbReference>
<name>A0A8H3R504_9GLOM</name>
<dbReference type="OrthoDB" id="2389915at2759"/>
<dbReference type="Pfam" id="PF02992">
    <property type="entry name" value="Transposase_21"/>
    <property type="match status" value="1"/>
</dbReference>
<dbReference type="PANTHER" id="PTHR46579:SF1">
    <property type="entry name" value="F5_8 TYPE C DOMAIN-CONTAINING PROTEIN"/>
    <property type="match status" value="1"/>
</dbReference>
<dbReference type="Proteomes" id="UP000615446">
    <property type="component" value="Unassembled WGS sequence"/>
</dbReference>
<evidence type="ECO:0000313" key="3">
    <source>
        <dbReference type="Proteomes" id="UP000615446"/>
    </source>
</evidence>
<evidence type="ECO:0000313" key="2">
    <source>
        <dbReference type="EMBL" id="GET03133.1"/>
    </source>
</evidence>
<feature type="compositionally biased region" description="Basic and acidic residues" evidence="1">
    <location>
        <begin position="85"/>
        <end position="94"/>
    </location>
</feature>
<dbReference type="InterPro" id="IPR004242">
    <property type="entry name" value="Transposase_21"/>
</dbReference>
<reference evidence="2" key="1">
    <citation type="submission" date="2019-10" db="EMBL/GenBank/DDBJ databases">
        <title>Conservation and host-specific expression of non-tandemly repeated heterogenous ribosome RNA gene in arbuscular mycorrhizal fungi.</title>
        <authorList>
            <person name="Maeda T."/>
            <person name="Kobayashi Y."/>
            <person name="Nakagawa T."/>
            <person name="Ezawa T."/>
            <person name="Yamaguchi K."/>
            <person name="Bino T."/>
            <person name="Nishimoto Y."/>
            <person name="Shigenobu S."/>
            <person name="Kawaguchi M."/>
        </authorList>
    </citation>
    <scope>NUCLEOTIDE SEQUENCE</scope>
    <source>
        <strain evidence="2">HR1</strain>
    </source>
</reference>
<comment type="caution">
    <text evidence="2">The sequence shown here is derived from an EMBL/GenBank/DDBJ whole genome shotgun (WGS) entry which is preliminary data.</text>
</comment>
<protein>
    <submittedName>
        <fullName evidence="2">Transposase domain-containing protein</fullName>
    </submittedName>
</protein>
<proteinExistence type="predicted"/>
<evidence type="ECO:0000256" key="1">
    <source>
        <dbReference type="SAM" id="MobiDB-lite"/>
    </source>
</evidence>
<dbReference type="AlphaFoldDB" id="A0A8H3R504"/>
<sequence>MSNKNLELCECLRCKRNGIGKYVHPTTKWRYSKKRKYNIELIDDDIIDESYDEYNSYNEESYGEEPSNKKSYNKNEEYYNEEESESHNEEKSESYNEEESEFHNKEESFYNRKEADDWKETDDEEELIVSETFKEIVTATVGTSSKSTHSLIKMLKDIIPIKPIWDRLVIQYQDSACVKQLRYHSEYISRNINGTIGDVFDGTQYKNLLQKGYFQDDRDIVLLGSVDGYQLFKQKCDDCWIILFINVNLPPEQHVKKENLLITSIILGPKAPKDFNSFLKPVVDELCLLEGGIDCYDGFTNEKFSLKATVLSWSGDTPGTSKIALLTGHNSYMACRYCDLRGIYNNHIYYPTTPPSDANNTNETYDLSNLPRRMHSDYVTRIGQIVTIEPSRTRELLASNLGVVGRSVLLDIRSTQFPACFPVDIMHLFYENVASYMLRHWMGSFFKDSTLNNQPYTLSNKQWSEIGANMDAIKKSILTEFGRPPRNIFHHYSGYKAEEWASWITLYSLPLLKDQLPSVYLKDNKAAEMKLSDFETRGIKFGHLITSDGQTHMEVDRWAHIRNATPEFITKTFYAQVNYFLVYKYKDQEKMLANVKWISNINEDALGTTFFVGDDGSTQFIDVTAIDRCVGFMKLGRKTYIIDKEYMEE</sequence>